<keyword evidence="3" id="KW-1003">Cell membrane</keyword>
<proteinExistence type="inferred from homology"/>
<keyword evidence="4 7" id="KW-0812">Transmembrane</keyword>
<dbReference type="EMBL" id="CP031423">
    <property type="protein sequence ID" value="AZS38641.1"/>
    <property type="molecule type" value="Genomic_DNA"/>
</dbReference>
<keyword evidence="10" id="KW-1185">Reference proteome</keyword>
<name>A0A3S9WF07_9MICO</name>
<protein>
    <submittedName>
        <fullName evidence="9">Glutathione transport system permease protein GsiC</fullName>
    </submittedName>
</protein>
<comment type="similarity">
    <text evidence="7">Belongs to the binding-protein-dependent transport system permease family.</text>
</comment>
<dbReference type="InterPro" id="IPR000515">
    <property type="entry name" value="MetI-like"/>
</dbReference>
<feature type="domain" description="ABC transmembrane type-1" evidence="8">
    <location>
        <begin position="95"/>
        <end position="303"/>
    </location>
</feature>
<evidence type="ECO:0000256" key="6">
    <source>
        <dbReference type="ARBA" id="ARBA00023136"/>
    </source>
</evidence>
<dbReference type="OrthoDB" id="5169641at2"/>
<dbReference type="Proteomes" id="UP000276888">
    <property type="component" value="Chromosome"/>
</dbReference>
<dbReference type="InterPro" id="IPR035906">
    <property type="entry name" value="MetI-like_sf"/>
</dbReference>
<feature type="transmembrane region" description="Helical" evidence="7">
    <location>
        <begin position="9"/>
        <end position="30"/>
    </location>
</feature>
<dbReference type="Pfam" id="PF19300">
    <property type="entry name" value="BPD_transp_1_N"/>
    <property type="match status" value="1"/>
</dbReference>
<dbReference type="PANTHER" id="PTHR43163">
    <property type="entry name" value="DIPEPTIDE TRANSPORT SYSTEM PERMEASE PROTEIN DPPB-RELATED"/>
    <property type="match status" value="1"/>
</dbReference>
<dbReference type="PROSITE" id="PS50928">
    <property type="entry name" value="ABC_TM1"/>
    <property type="match status" value="1"/>
</dbReference>
<keyword evidence="6 7" id="KW-0472">Membrane</keyword>
<dbReference type="RefSeq" id="WP_127097041.1">
    <property type="nucleotide sequence ID" value="NZ_CP031423.1"/>
</dbReference>
<dbReference type="GO" id="GO:0055085">
    <property type="term" value="P:transmembrane transport"/>
    <property type="evidence" value="ECO:0007669"/>
    <property type="project" value="InterPro"/>
</dbReference>
<keyword evidence="5 7" id="KW-1133">Transmembrane helix</keyword>
<evidence type="ECO:0000313" key="10">
    <source>
        <dbReference type="Proteomes" id="UP000276888"/>
    </source>
</evidence>
<feature type="transmembrane region" description="Helical" evidence="7">
    <location>
        <begin position="99"/>
        <end position="122"/>
    </location>
</feature>
<dbReference type="GO" id="GO:0005886">
    <property type="term" value="C:plasma membrane"/>
    <property type="evidence" value="ECO:0007669"/>
    <property type="project" value="UniProtKB-SubCell"/>
</dbReference>
<gene>
    <name evidence="9" type="primary">gsiC_8</name>
    <name evidence="9" type="ORF">CVS47_03300</name>
</gene>
<evidence type="ECO:0000256" key="1">
    <source>
        <dbReference type="ARBA" id="ARBA00004651"/>
    </source>
</evidence>
<dbReference type="Gene3D" id="1.10.3720.10">
    <property type="entry name" value="MetI-like"/>
    <property type="match status" value="1"/>
</dbReference>
<feature type="transmembrane region" description="Helical" evidence="7">
    <location>
        <begin position="280"/>
        <end position="304"/>
    </location>
</feature>
<dbReference type="AlphaFoldDB" id="A0A3S9WF07"/>
<evidence type="ECO:0000313" key="9">
    <source>
        <dbReference type="EMBL" id="AZS38641.1"/>
    </source>
</evidence>
<dbReference type="SUPFAM" id="SSF161098">
    <property type="entry name" value="MetI-like"/>
    <property type="match status" value="1"/>
</dbReference>
<keyword evidence="2 7" id="KW-0813">Transport</keyword>
<feature type="transmembrane region" description="Helical" evidence="7">
    <location>
        <begin position="241"/>
        <end position="260"/>
    </location>
</feature>
<feature type="transmembrane region" description="Helical" evidence="7">
    <location>
        <begin position="176"/>
        <end position="196"/>
    </location>
</feature>
<reference evidence="9 10" key="1">
    <citation type="submission" date="2018-08" db="EMBL/GenBank/DDBJ databases">
        <title>Microbacterium lemovicicum sp. nov., a bacterium isolated from a natural uranium-rich soil.</title>
        <authorList>
            <person name="ORTET P."/>
        </authorList>
    </citation>
    <scope>NUCLEOTIDE SEQUENCE [LARGE SCALE GENOMIC DNA]</scope>
    <source>
        <strain evidence="9 10">Viu22</strain>
    </source>
</reference>
<dbReference type="KEGG" id="mlv:CVS47_03300"/>
<sequence>MTLLVIRRVLMSIVLIFVSTLTIFVLMSLVPGDAAQTILGENATPQSVDYLREQLGLNQPLWQQYGNWVLGVLRGDLGKSIYSGEPVTKLVGGRMGVTFALMIGSTVAIAILGIVIGLASALREGWIGRTIDALSLVGFALPSFWIAIVLVAIFAVGLRLFPATGYVPPAAGTGPWLNSLVLPVAALSLGGVTVIAKQMRDSARRELERDYVRVLRSTGVSETRIVLLHVLRNASIPTTTLIGLMAVGALSGAVFIENVFVLPGLGSLVTSAATRHDLPVILGVGVAFTAIVIVINLAVDLAYASLNPKVRQSR</sequence>
<evidence type="ECO:0000259" key="8">
    <source>
        <dbReference type="PROSITE" id="PS50928"/>
    </source>
</evidence>
<comment type="subcellular location">
    <subcellularLocation>
        <location evidence="1 7">Cell membrane</location>
        <topology evidence="1 7">Multi-pass membrane protein</topology>
    </subcellularLocation>
</comment>
<evidence type="ECO:0000256" key="2">
    <source>
        <dbReference type="ARBA" id="ARBA00022448"/>
    </source>
</evidence>
<dbReference type="CDD" id="cd06261">
    <property type="entry name" value="TM_PBP2"/>
    <property type="match status" value="1"/>
</dbReference>
<evidence type="ECO:0000256" key="7">
    <source>
        <dbReference type="RuleBase" id="RU363032"/>
    </source>
</evidence>
<organism evidence="9 10">
    <name type="scientific">Microbacterium lemovicicum</name>
    <dbReference type="NCBI Taxonomy" id="1072463"/>
    <lineage>
        <taxon>Bacteria</taxon>
        <taxon>Bacillati</taxon>
        <taxon>Actinomycetota</taxon>
        <taxon>Actinomycetes</taxon>
        <taxon>Micrococcales</taxon>
        <taxon>Microbacteriaceae</taxon>
        <taxon>Microbacterium</taxon>
    </lineage>
</organism>
<accession>A0A3S9WF07</accession>
<dbReference type="PANTHER" id="PTHR43163:SF3">
    <property type="entry name" value="PEPTIDE ABC TRANSPORTER PERMEASE PROTEIN"/>
    <property type="match status" value="1"/>
</dbReference>
<dbReference type="InterPro" id="IPR045621">
    <property type="entry name" value="BPD_transp_1_N"/>
</dbReference>
<evidence type="ECO:0000256" key="3">
    <source>
        <dbReference type="ARBA" id="ARBA00022475"/>
    </source>
</evidence>
<dbReference type="Pfam" id="PF00528">
    <property type="entry name" value="BPD_transp_1"/>
    <property type="match status" value="1"/>
</dbReference>
<evidence type="ECO:0000256" key="4">
    <source>
        <dbReference type="ARBA" id="ARBA00022692"/>
    </source>
</evidence>
<feature type="transmembrane region" description="Helical" evidence="7">
    <location>
        <begin position="134"/>
        <end position="156"/>
    </location>
</feature>
<evidence type="ECO:0000256" key="5">
    <source>
        <dbReference type="ARBA" id="ARBA00022989"/>
    </source>
</evidence>